<dbReference type="Gene3D" id="2.60.120.1440">
    <property type="match status" value="1"/>
</dbReference>
<keyword evidence="4" id="KW-1185">Reference proteome</keyword>
<evidence type="ECO:0000313" key="3">
    <source>
        <dbReference type="EMBL" id="TCV94097.1"/>
    </source>
</evidence>
<reference evidence="3 4" key="1">
    <citation type="submission" date="2019-03" db="EMBL/GenBank/DDBJ databases">
        <title>Above-ground endophytic microbial communities from plants in different locations in the United States.</title>
        <authorList>
            <person name="Frank C."/>
        </authorList>
    </citation>
    <scope>NUCLEOTIDE SEQUENCE [LARGE SCALE GENOMIC DNA]</scope>
    <source>
        <strain evidence="3 4">LP_13_YM</strain>
    </source>
</reference>
<comment type="caution">
    <text evidence="3">The sequence shown here is derived from an EMBL/GenBank/DDBJ whole genome shotgun (WGS) entry which is preliminary data.</text>
</comment>
<dbReference type="InterPro" id="IPR006860">
    <property type="entry name" value="FecR"/>
</dbReference>
<organism evidence="3 4">
    <name type="scientific">Luteibacter rhizovicinus</name>
    <dbReference type="NCBI Taxonomy" id="242606"/>
    <lineage>
        <taxon>Bacteria</taxon>
        <taxon>Pseudomonadati</taxon>
        <taxon>Pseudomonadota</taxon>
        <taxon>Gammaproteobacteria</taxon>
        <taxon>Lysobacterales</taxon>
        <taxon>Rhodanobacteraceae</taxon>
        <taxon>Luteibacter</taxon>
    </lineage>
</organism>
<keyword evidence="1" id="KW-1133">Transmembrane helix</keyword>
<evidence type="ECO:0000256" key="1">
    <source>
        <dbReference type="SAM" id="Phobius"/>
    </source>
</evidence>
<gene>
    <name evidence="3" type="ORF">EC912_104294</name>
</gene>
<feature type="transmembrane region" description="Helical" evidence="1">
    <location>
        <begin position="70"/>
        <end position="88"/>
    </location>
</feature>
<dbReference type="GO" id="GO:0016989">
    <property type="term" value="F:sigma factor antagonist activity"/>
    <property type="evidence" value="ECO:0007669"/>
    <property type="project" value="TreeGrafter"/>
</dbReference>
<dbReference type="PANTHER" id="PTHR30273:SF2">
    <property type="entry name" value="PROTEIN FECR"/>
    <property type="match status" value="1"/>
</dbReference>
<evidence type="ECO:0000259" key="2">
    <source>
        <dbReference type="Pfam" id="PF04773"/>
    </source>
</evidence>
<protein>
    <submittedName>
        <fullName evidence="3">FecR family protein</fullName>
    </submittedName>
</protein>
<dbReference type="PIRSF" id="PIRSF018266">
    <property type="entry name" value="FecR"/>
    <property type="match status" value="1"/>
</dbReference>
<accession>A0A4R3YN96</accession>
<dbReference type="Gene3D" id="3.55.50.30">
    <property type="match status" value="1"/>
</dbReference>
<dbReference type="InterPro" id="IPR012373">
    <property type="entry name" value="Ferrdict_sens_TM"/>
</dbReference>
<proteinExistence type="predicted"/>
<evidence type="ECO:0000313" key="4">
    <source>
        <dbReference type="Proteomes" id="UP000295645"/>
    </source>
</evidence>
<dbReference type="EMBL" id="SMCS01000004">
    <property type="protein sequence ID" value="TCV94097.1"/>
    <property type="molecule type" value="Genomic_DNA"/>
</dbReference>
<keyword evidence="1" id="KW-0472">Membrane</keyword>
<keyword evidence="1" id="KW-0812">Transmembrane</keyword>
<dbReference type="AlphaFoldDB" id="A0A4R3YN96"/>
<feature type="transmembrane region" description="Helical" evidence="1">
    <location>
        <begin position="100"/>
        <end position="121"/>
    </location>
</feature>
<dbReference type="PANTHER" id="PTHR30273">
    <property type="entry name" value="PERIPLASMIC SIGNAL SENSOR AND SIGMA FACTOR ACTIVATOR FECR-RELATED"/>
    <property type="match status" value="1"/>
</dbReference>
<feature type="domain" description="FecR protein" evidence="2">
    <location>
        <begin position="134"/>
        <end position="226"/>
    </location>
</feature>
<sequence length="352" mass="38540">MMAAISMQPDELVLREAATWWLRLRETHVPEESVGQWLTWMDSDECHPRAFDQIGELTEQFATADEATRMRLIAVLAAPAAPFVAPVAPKVEPRARRARWPVYVAAIAASLVVAVFAGRLLDRQARDNVSAGQRYASSVGQNEDISLPDGSSIALGGASALTTRYDNGHRLIELDTGEAFFHVAHDEKRPFVVTAGPLAIRDLGTAFNVRRTDQRVIVAVTEGRVRIAPAGRSTTNDGTVQSALEAVAGQQVSYDPVTAAMTVSNVEPEHAVAWRSNRLEFDNELVSVVVANINRYSRRPVQIADARLGAMTFTGTVKIDSIDSWLDALPQVFPVRVSSFADRIVLSRAERK</sequence>
<dbReference type="RefSeq" id="WP_243649252.1">
    <property type="nucleotide sequence ID" value="NZ_SMCS01000004.1"/>
</dbReference>
<dbReference type="Pfam" id="PF04773">
    <property type="entry name" value="FecR"/>
    <property type="match status" value="1"/>
</dbReference>
<dbReference type="Proteomes" id="UP000295645">
    <property type="component" value="Unassembled WGS sequence"/>
</dbReference>
<name>A0A4R3YN96_9GAMM</name>